<sequence>MNTTLHRLTGCAPTPLALYLKALGILRIVSKHDPNARGWWQDERFCLLCNLDENELRQFFLNDYSPTPIFNPWGARSGFYAGGSESTARLALQMIENSDSTRLSGFRKTIAIIRQEVERFGGEKPDKKDEYEFVQAIRRKVRDGSEKWLGTVMVSIGDQCLKPPIFGSGGNEGSGGYASAYLAAVTECIVRREADSQLDAALYDLSFCPTITWDGGFGAATKPGSEKTVKKSVNGPFRQFLPEGDGTAWGLLLAFEGALVIQSSVVRRSTITRAKVSSPFYFEPHGVGTPTSCDSDEFVMNKGKRLPGRGEQWFPIWHRPTRYLEVESLFLEGRCSNSRRSAQDPIDAARAVTRLGVTLGITEFLRYGYFQRNNLATHFAVPLGSVRVRENPRSNLVDDLAGWMNKLQRLARDNHAPARLVQVERRLADAVFAALTHDDTPQRWRAVLDAAVDVEVLQAGGTAITAGPIPKLRPDWVAAIHDGSCEVRLARSLAGAAAQSSGHDPVRHHWLPLESPWANRFQVSDKRLANDPRVVAKGRDAVADCAAVVERRLIDAEQDNQRRLPLKSAIGCHARLTDIAELIDGHVDLERVVKLARALMALDWPAWRRDYRELLPAQPPESVYENHPDEAWLAVKLACLPCPIAKGLDIPVEPSIVRRLIAGDAASAVQAASRRLGACGLRLPFSGAIADADTARLWAAALVFPVSQASARRAANILVPDYFGENNA</sequence>
<protein>
    <recommendedName>
        <fullName evidence="3">Type I-U CRISPR-associated protein Csx17</fullName>
    </recommendedName>
</protein>
<dbReference type="InterPro" id="IPR026483">
    <property type="entry name" value="Cas_Csx17"/>
</dbReference>
<dbReference type="KEGG" id="rlc:K227x_42640"/>
<dbReference type="Proteomes" id="UP000318538">
    <property type="component" value="Chromosome"/>
</dbReference>
<dbReference type="RefSeq" id="WP_145172178.1">
    <property type="nucleotide sequence ID" value="NZ_CP036525.1"/>
</dbReference>
<evidence type="ECO:0008006" key="3">
    <source>
        <dbReference type="Google" id="ProtNLM"/>
    </source>
</evidence>
<dbReference type="EMBL" id="CP036525">
    <property type="protein sequence ID" value="QDT05859.1"/>
    <property type="molecule type" value="Genomic_DNA"/>
</dbReference>
<keyword evidence="2" id="KW-1185">Reference proteome</keyword>
<dbReference type="AlphaFoldDB" id="A0A517NFE5"/>
<gene>
    <name evidence="1" type="ORF">K227x_42640</name>
</gene>
<dbReference type="NCBIfam" id="TIGR04113">
    <property type="entry name" value="cas_csx17"/>
    <property type="match status" value="1"/>
</dbReference>
<evidence type="ECO:0000313" key="2">
    <source>
        <dbReference type="Proteomes" id="UP000318538"/>
    </source>
</evidence>
<organism evidence="1 2">
    <name type="scientific">Rubripirellula lacrimiformis</name>
    <dbReference type="NCBI Taxonomy" id="1930273"/>
    <lineage>
        <taxon>Bacteria</taxon>
        <taxon>Pseudomonadati</taxon>
        <taxon>Planctomycetota</taxon>
        <taxon>Planctomycetia</taxon>
        <taxon>Pirellulales</taxon>
        <taxon>Pirellulaceae</taxon>
        <taxon>Rubripirellula</taxon>
    </lineage>
</organism>
<dbReference type="OrthoDB" id="441343at2"/>
<accession>A0A517NFE5</accession>
<reference evidence="1 2" key="1">
    <citation type="submission" date="2019-02" db="EMBL/GenBank/DDBJ databases">
        <title>Deep-cultivation of Planctomycetes and their phenomic and genomic characterization uncovers novel biology.</title>
        <authorList>
            <person name="Wiegand S."/>
            <person name="Jogler M."/>
            <person name="Boedeker C."/>
            <person name="Pinto D."/>
            <person name="Vollmers J."/>
            <person name="Rivas-Marin E."/>
            <person name="Kohn T."/>
            <person name="Peeters S.H."/>
            <person name="Heuer A."/>
            <person name="Rast P."/>
            <person name="Oberbeckmann S."/>
            <person name="Bunk B."/>
            <person name="Jeske O."/>
            <person name="Meyerdierks A."/>
            <person name="Storesund J.E."/>
            <person name="Kallscheuer N."/>
            <person name="Luecker S."/>
            <person name="Lage O.M."/>
            <person name="Pohl T."/>
            <person name="Merkel B.J."/>
            <person name="Hornburger P."/>
            <person name="Mueller R.-W."/>
            <person name="Bruemmer F."/>
            <person name="Labrenz M."/>
            <person name="Spormann A.M."/>
            <person name="Op den Camp H."/>
            <person name="Overmann J."/>
            <person name="Amann R."/>
            <person name="Jetten M.S.M."/>
            <person name="Mascher T."/>
            <person name="Medema M.H."/>
            <person name="Devos D.P."/>
            <person name="Kaster A.-K."/>
            <person name="Ovreas L."/>
            <person name="Rohde M."/>
            <person name="Galperin M.Y."/>
            <person name="Jogler C."/>
        </authorList>
    </citation>
    <scope>NUCLEOTIDE SEQUENCE [LARGE SCALE GENOMIC DNA]</scope>
    <source>
        <strain evidence="1 2">K22_7</strain>
    </source>
</reference>
<name>A0A517NFE5_9BACT</name>
<proteinExistence type="predicted"/>
<evidence type="ECO:0000313" key="1">
    <source>
        <dbReference type="EMBL" id="QDT05859.1"/>
    </source>
</evidence>